<comment type="subcellular location">
    <subcellularLocation>
        <location evidence="1">Nucleus</location>
    </subcellularLocation>
</comment>
<proteinExistence type="predicted"/>
<accession>A0AB32WUM8</accession>
<evidence type="ECO:0000259" key="8">
    <source>
        <dbReference type="PROSITE" id="PS51879"/>
    </source>
</evidence>
<dbReference type="SUPFAM" id="SSF117839">
    <property type="entry name" value="WWE domain"/>
    <property type="match status" value="1"/>
</dbReference>
<dbReference type="Gene3D" id="3.90.228.10">
    <property type="match status" value="1"/>
</dbReference>
<evidence type="ECO:0000259" key="6">
    <source>
        <dbReference type="PROSITE" id="PS50918"/>
    </source>
</evidence>
<name>A0AB32WUM8_THECC</name>
<evidence type="ECO:0000256" key="2">
    <source>
        <dbReference type="ARBA" id="ARBA00022473"/>
    </source>
</evidence>
<dbReference type="InterPro" id="IPR057823">
    <property type="entry name" value="WWE_RCD1"/>
</dbReference>
<evidence type="ECO:0000256" key="3">
    <source>
        <dbReference type="ARBA" id="ARBA00023016"/>
    </source>
</evidence>
<feature type="region of interest" description="Disordered" evidence="5">
    <location>
        <begin position="1"/>
        <end position="35"/>
    </location>
</feature>
<dbReference type="Pfam" id="PF12174">
    <property type="entry name" value="RST"/>
    <property type="match status" value="1"/>
</dbReference>
<keyword evidence="2" id="KW-0217">Developmental protein</keyword>
<dbReference type="Pfam" id="PF00644">
    <property type="entry name" value="PARP"/>
    <property type="match status" value="1"/>
</dbReference>
<evidence type="ECO:0000256" key="4">
    <source>
        <dbReference type="ARBA" id="ARBA00023242"/>
    </source>
</evidence>
<dbReference type="KEGG" id="tcc:18591897"/>
<feature type="domain" description="RST" evidence="8">
    <location>
        <begin position="413"/>
        <end position="482"/>
    </location>
</feature>
<dbReference type="GO" id="GO:0003950">
    <property type="term" value="F:NAD+ poly-ADP-ribosyltransferase activity"/>
    <property type="evidence" value="ECO:0007669"/>
    <property type="project" value="InterPro"/>
</dbReference>
<evidence type="ECO:0000313" key="9">
    <source>
        <dbReference type="Proteomes" id="UP000694886"/>
    </source>
</evidence>
<evidence type="ECO:0000313" key="10">
    <source>
        <dbReference type="RefSeq" id="XP_017981703.1"/>
    </source>
</evidence>
<dbReference type="Pfam" id="PF23467">
    <property type="entry name" value="WWE_5"/>
    <property type="match status" value="1"/>
</dbReference>
<feature type="domain" description="WWE" evidence="6">
    <location>
        <begin position="48"/>
        <end position="123"/>
    </location>
</feature>
<dbReference type="InterPro" id="IPR044964">
    <property type="entry name" value="RCD1/SRO1-5"/>
</dbReference>
<dbReference type="Gramene" id="Tc08v2_t006870.4">
    <property type="protein sequence ID" value="Tc08v2_p006870.4"/>
    <property type="gene ID" value="Tc08v2_g006870"/>
</dbReference>
<evidence type="ECO:0000259" key="7">
    <source>
        <dbReference type="PROSITE" id="PS51059"/>
    </source>
</evidence>
<keyword evidence="4" id="KW-0539">Nucleus</keyword>
<dbReference type="PROSITE" id="PS51059">
    <property type="entry name" value="PARP_CATALYTIC"/>
    <property type="match status" value="1"/>
</dbReference>
<dbReference type="GeneID" id="18591897"/>
<protein>
    <submittedName>
        <fullName evidence="10">Probable inactive poly [ADP-ribose] polymerase SRO3</fullName>
    </submittedName>
</protein>
<dbReference type="PANTHER" id="PTHR32263:SF19">
    <property type="entry name" value="OS03G0230300 PROTEIN"/>
    <property type="match status" value="1"/>
</dbReference>
<dbReference type="InterPro" id="IPR012317">
    <property type="entry name" value="Poly(ADP-ribose)pol_cat_dom"/>
</dbReference>
<keyword evidence="3" id="KW-0346">Stress response</keyword>
<dbReference type="PROSITE" id="PS50918">
    <property type="entry name" value="WWE"/>
    <property type="match status" value="1"/>
</dbReference>
<reference evidence="10" key="2">
    <citation type="submission" date="2025-08" db="UniProtKB">
        <authorList>
            <consortium name="RefSeq"/>
        </authorList>
    </citation>
    <scope>IDENTIFICATION</scope>
</reference>
<gene>
    <name evidence="10" type="primary">LOC18591897</name>
</gene>
<feature type="domain" description="PARP catalytic" evidence="7">
    <location>
        <begin position="202"/>
        <end position="425"/>
    </location>
</feature>
<organism evidence="9 10">
    <name type="scientific">Theobroma cacao</name>
    <name type="common">Cacao</name>
    <name type="synonym">Cocoa</name>
    <dbReference type="NCBI Taxonomy" id="3641"/>
    <lineage>
        <taxon>Eukaryota</taxon>
        <taxon>Viridiplantae</taxon>
        <taxon>Streptophyta</taxon>
        <taxon>Embryophyta</taxon>
        <taxon>Tracheophyta</taxon>
        <taxon>Spermatophyta</taxon>
        <taxon>Magnoliopsida</taxon>
        <taxon>eudicotyledons</taxon>
        <taxon>Gunneridae</taxon>
        <taxon>Pentapetalae</taxon>
        <taxon>rosids</taxon>
        <taxon>malvids</taxon>
        <taxon>Malvales</taxon>
        <taxon>Malvaceae</taxon>
        <taxon>Byttnerioideae</taxon>
        <taxon>Theobroma</taxon>
    </lineage>
</organism>
<reference evidence="9" key="1">
    <citation type="journal article" date="1997" name="Nucleic Acids Res.">
        <title>tRNAscan-SE: a program for improved detection of transfer RNA genes in genomic sequence.</title>
        <authorList>
            <person name="Lowe T.M."/>
            <person name="Eddy S.R."/>
        </authorList>
    </citation>
    <scope>NUCLEOTIDE SEQUENCE [LARGE SCALE GENOMIC DNA]</scope>
    <source>
        <strain evidence="9">r\B97-61/B2</strain>
    </source>
</reference>
<dbReference type="Proteomes" id="UP000694886">
    <property type="component" value="Chromosome 8"/>
</dbReference>
<dbReference type="Gene3D" id="3.30.720.50">
    <property type="match status" value="1"/>
</dbReference>
<dbReference type="PROSITE" id="PS51879">
    <property type="entry name" value="RST"/>
    <property type="match status" value="1"/>
</dbReference>
<sequence length="482" mass="53165">MSQPAATTKNRVESVGDMVAPPPPPPSSSSKSSRKCARCRSSKRIASQNKANFEKSAAPFLFMYYRNSSWLNFSEDVVKKLRAGFLERRPIIEASIDGAKYFFDLKRMVQIDYVTGNQRSISWIDENHKCFFPNVFYSEEEITESENESVSGDNIGCNFKDNSNNCNAKIEIEVKIDGASSKRKRDEPEVSSANKAVDVIKRQRLEDGGAARWPDSLLLRETEKAYVVVKGHFLNGMKKADDGVTVTSIHQCKHQGHMNKARRKAFEKQVGITKSARGTSNIVYAWYGAAANVVESVLAHGFGMPSIVPAADVCGVGIYLSSFQLPQLSAKLADADDNGVKHLILCRLILGNVEKLEAGSKQYHPSSVDFDTGSDDPENPKWYVVWSAKANMHIMPECVVSFRASGNIHGQPRPAAGVVYSLASLFSKIKSCLPPAKVREIWISYSTFKAGKLARDAFLRHLRLVAGDEVLKSAILEISASG</sequence>
<evidence type="ECO:0000256" key="5">
    <source>
        <dbReference type="SAM" id="MobiDB-lite"/>
    </source>
</evidence>
<dbReference type="PANTHER" id="PTHR32263">
    <property type="entry name" value="INACTIVE POLY [ADP-RIBOSE] POLYMERASE SRO4-RELATED"/>
    <property type="match status" value="1"/>
</dbReference>
<dbReference type="GO" id="GO:0005634">
    <property type="term" value="C:nucleus"/>
    <property type="evidence" value="ECO:0007669"/>
    <property type="project" value="UniProtKB-SubCell"/>
</dbReference>
<dbReference type="SUPFAM" id="SSF56399">
    <property type="entry name" value="ADP-ribosylation"/>
    <property type="match status" value="1"/>
</dbReference>
<dbReference type="RefSeq" id="XP_017981703.1">
    <property type="nucleotide sequence ID" value="XM_018126214.1"/>
</dbReference>
<dbReference type="AlphaFoldDB" id="A0AB32WUM8"/>
<dbReference type="InterPro" id="IPR037197">
    <property type="entry name" value="WWE_dom_sf"/>
</dbReference>
<dbReference type="InterPro" id="IPR022003">
    <property type="entry name" value="RST"/>
</dbReference>
<dbReference type="InterPro" id="IPR004170">
    <property type="entry name" value="WWE_dom"/>
</dbReference>
<evidence type="ECO:0000256" key="1">
    <source>
        <dbReference type="ARBA" id="ARBA00004123"/>
    </source>
</evidence>